<keyword evidence="4" id="KW-1185">Reference proteome</keyword>
<evidence type="ECO:0000256" key="2">
    <source>
        <dbReference type="SAM" id="MobiDB-lite"/>
    </source>
</evidence>
<keyword evidence="1" id="KW-0175">Coiled coil</keyword>
<sequence>MVLGAGKDQDEVEDEGGDGLRRSTLRRSTDRLSYPLRFAKFSCNPQPETDLRVTSVPFVISSMLKKVKSDLSNGDCGTTEPDILLEILFEKMQKLEMMSRDSQLAEDAEQGLNLEILETDVEQKQMEEELNKAHDDLIFQFRQIEELKIVVEAQGNEITRSQALLFQKGHELGELQKGVIKKDEEARLLRSELEFRDQIIWEANSLIKDQETKIKDYQKEVEEKEQDLSNSLELRKAEEERLEVMEAELEKKTLERSLAMDELRKRTDAASKDISDMKEASGDFMRVKSLLAAVRSELVPSQESLSSSRKEMTDETLQFEKQAAELSEQKLLLESNQSLETELELVKESLIKKEIELLASQRALVVKEEKFTEVLRKLEIREKEMENMKKLMEDASGLVERYCLAQETNGDPSLGALPIEELQLKAVMLEAEATTSALQKLADMTHELMKETEQMFDNSAMSSNRRIEDLNEAKKVVSLFALTEKLVTVAGILLACNVTFHHCMDGVNYKLDDKGFLSTIHINPQCGRC</sequence>
<proteinExistence type="predicted"/>
<feature type="non-terminal residue" evidence="3">
    <location>
        <position position="529"/>
    </location>
</feature>
<dbReference type="Proteomes" id="UP001055439">
    <property type="component" value="Chromosome 1"/>
</dbReference>
<protein>
    <submittedName>
        <fullName evidence="3">Uncharacterized protein</fullName>
    </submittedName>
</protein>
<organism evidence="3 4">
    <name type="scientific">Musa troglodytarum</name>
    <name type="common">fe'i banana</name>
    <dbReference type="NCBI Taxonomy" id="320322"/>
    <lineage>
        <taxon>Eukaryota</taxon>
        <taxon>Viridiplantae</taxon>
        <taxon>Streptophyta</taxon>
        <taxon>Embryophyta</taxon>
        <taxon>Tracheophyta</taxon>
        <taxon>Spermatophyta</taxon>
        <taxon>Magnoliopsida</taxon>
        <taxon>Liliopsida</taxon>
        <taxon>Zingiberales</taxon>
        <taxon>Musaceae</taxon>
        <taxon>Musa</taxon>
    </lineage>
</organism>
<accession>A0A9E7J9E7</accession>
<gene>
    <name evidence="3" type="ORF">MUK42_34281</name>
</gene>
<dbReference type="AlphaFoldDB" id="A0A9E7J9E7"/>
<evidence type="ECO:0000256" key="1">
    <source>
        <dbReference type="SAM" id="Coils"/>
    </source>
</evidence>
<feature type="coiled-coil region" evidence="1">
    <location>
        <begin position="309"/>
        <end position="401"/>
    </location>
</feature>
<dbReference type="OrthoDB" id="2019763at2759"/>
<feature type="region of interest" description="Disordered" evidence="2">
    <location>
        <begin position="1"/>
        <end position="26"/>
    </location>
</feature>
<feature type="coiled-coil region" evidence="1">
    <location>
        <begin position="200"/>
        <end position="280"/>
    </location>
</feature>
<name>A0A9E7J9E7_9LILI</name>
<dbReference type="EMBL" id="CP097502">
    <property type="protein sequence ID" value="URD72869.1"/>
    <property type="molecule type" value="Genomic_DNA"/>
</dbReference>
<evidence type="ECO:0000313" key="4">
    <source>
        <dbReference type="Proteomes" id="UP001055439"/>
    </source>
</evidence>
<reference evidence="3" key="1">
    <citation type="submission" date="2022-05" db="EMBL/GenBank/DDBJ databases">
        <title>The Musa troglodytarum L. genome provides insights into the mechanism of non-climacteric behaviour and enrichment of carotenoids.</title>
        <authorList>
            <person name="Wang J."/>
        </authorList>
    </citation>
    <scope>NUCLEOTIDE SEQUENCE</scope>
    <source>
        <tissue evidence="3">Leaf</tissue>
    </source>
</reference>
<evidence type="ECO:0000313" key="3">
    <source>
        <dbReference type="EMBL" id="URD72869.1"/>
    </source>
</evidence>